<reference evidence="5" key="1">
    <citation type="journal article" date="2021" name="Front. Microbiol.">
        <title>Comprehensive Comparative Genomics and Phenotyping of Methylobacterium Species.</title>
        <authorList>
            <person name="Alessa O."/>
            <person name="Ogura Y."/>
            <person name="Fujitani Y."/>
            <person name="Takami H."/>
            <person name="Hayashi T."/>
            <person name="Sahin N."/>
            <person name="Tani A."/>
        </authorList>
    </citation>
    <scope>NUCLEOTIDE SEQUENCE</scope>
    <source>
        <strain evidence="5">KCTC 52305</strain>
    </source>
</reference>
<dbReference type="Proteomes" id="UP001055167">
    <property type="component" value="Unassembled WGS sequence"/>
</dbReference>
<dbReference type="InterPro" id="IPR036683">
    <property type="entry name" value="CO_DH_flav_C_dom_sf"/>
</dbReference>
<accession>A0ABQ4QV73</accession>
<dbReference type="InterPro" id="IPR016166">
    <property type="entry name" value="FAD-bd_PCMH"/>
</dbReference>
<dbReference type="InterPro" id="IPR005107">
    <property type="entry name" value="CO_DH_flav_C"/>
</dbReference>
<dbReference type="SUPFAM" id="SSF55447">
    <property type="entry name" value="CO dehydrogenase flavoprotein C-terminal domain-like"/>
    <property type="match status" value="1"/>
</dbReference>
<dbReference type="InterPro" id="IPR002346">
    <property type="entry name" value="Mopterin_DH_FAD-bd"/>
</dbReference>
<comment type="caution">
    <text evidence="5">The sequence shown here is derived from an EMBL/GenBank/DDBJ whole genome shotgun (WGS) entry which is preliminary data.</text>
</comment>
<sequence>MKPAPFSYHAPTTRADLLALLAAHDDCRLLAGGQSLVPLLNLRLAGPAHLIDITRVAGLDGIARDGEVLRIGATTRQRRAERSPLVRAAFPLLSDALAHVGHVATRNRGTIGGSLAHMDPTAELSVVALVADATLTIESARGARTIPFVALPTGPLATAIAPDEVLTRIDLPLWPEGHGWGFAEVTRRGEGFAVVSAAALVALAPDGTCARAALAVGGLVAAPARVGEAEALLARRVPRDDRIAAAGEAAARLPAESDLYGPEAYKRHLARVLTVRALRQAVDRARGGVRD</sequence>
<keyword evidence="3" id="KW-0560">Oxidoreductase</keyword>
<name>A0ABQ4QV73_9HYPH</name>
<gene>
    <name evidence="5" type="primary">kdhA_2</name>
    <name evidence="5" type="ORF">OPKNFCMD_1393</name>
</gene>
<protein>
    <submittedName>
        <fullName evidence="5">6-hydroxypseudooxynicotine dehydrogenase complex subunit alpha</fullName>
    </submittedName>
</protein>
<evidence type="ECO:0000256" key="1">
    <source>
        <dbReference type="ARBA" id="ARBA00022630"/>
    </source>
</evidence>
<keyword evidence="6" id="KW-1185">Reference proteome</keyword>
<dbReference type="PANTHER" id="PTHR42659:SF2">
    <property type="entry name" value="XANTHINE DEHYDROGENASE SUBUNIT C-RELATED"/>
    <property type="match status" value="1"/>
</dbReference>
<evidence type="ECO:0000313" key="5">
    <source>
        <dbReference type="EMBL" id="GJD48670.1"/>
    </source>
</evidence>
<reference evidence="5" key="2">
    <citation type="submission" date="2021-08" db="EMBL/GenBank/DDBJ databases">
        <authorList>
            <person name="Tani A."/>
            <person name="Ola A."/>
            <person name="Ogura Y."/>
            <person name="Katsura K."/>
            <person name="Hayashi T."/>
        </authorList>
    </citation>
    <scope>NUCLEOTIDE SEQUENCE</scope>
    <source>
        <strain evidence="5">KCTC 52305</strain>
    </source>
</reference>
<dbReference type="RefSeq" id="WP_128564827.1">
    <property type="nucleotide sequence ID" value="NZ_BPQH01000003.1"/>
</dbReference>
<proteinExistence type="predicted"/>
<dbReference type="SMART" id="SM01092">
    <property type="entry name" value="CO_deh_flav_C"/>
    <property type="match status" value="1"/>
</dbReference>
<keyword evidence="2" id="KW-0274">FAD</keyword>
<dbReference type="Gene3D" id="3.30.465.10">
    <property type="match status" value="1"/>
</dbReference>
<dbReference type="EMBL" id="BPQH01000003">
    <property type="protein sequence ID" value="GJD48670.1"/>
    <property type="molecule type" value="Genomic_DNA"/>
</dbReference>
<dbReference type="PROSITE" id="PS51387">
    <property type="entry name" value="FAD_PCMH"/>
    <property type="match status" value="1"/>
</dbReference>
<evidence type="ECO:0000313" key="6">
    <source>
        <dbReference type="Proteomes" id="UP001055167"/>
    </source>
</evidence>
<dbReference type="Gene3D" id="3.30.390.50">
    <property type="entry name" value="CO dehydrogenase flavoprotein, C-terminal domain"/>
    <property type="match status" value="1"/>
</dbReference>
<feature type="domain" description="FAD-binding PCMH-type" evidence="4">
    <location>
        <begin position="1"/>
        <end position="176"/>
    </location>
</feature>
<dbReference type="SUPFAM" id="SSF56176">
    <property type="entry name" value="FAD-binding/transporter-associated domain-like"/>
    <property type="match status" value="1"/>
</dbReference>
<evidence type="ECO:0000259" key="4">
    <source>
        <dbReference type="PROSITE" id="PS51387"/>
    </source>
</evidence>
<evidence type="ECO:0000256" key="3">
    <source>
        <dbReference type="ARBA" id="ARBA00023002"/>
    </source>
</evidence>
<dbReference type="PANTHER" id="PTHR42659">
    <property type="entry name" value="XANTHINE DEHYDROGENASE SUBUNIT C-RELATED"/>
    <property type="match status" value="1"/>
</dbReference>
<dbReference type="InterPro" id="IPR036318">
    <property type="entry name" value="FAD-bd_PCMH-like_sf"/>
</dbReference>
<organism evidence="5 6">
    <name type="scientific">Methylobacterium crusticola</name>
    <dbReference type="NCBI Taxonomy" id="1697972"/>
    <lineage>
        <taxon>Bacteria</taxon>
        <taxon>Pseudomonadati</taxon>
        <taxon>Pseudomonadota</taxon>
        <taxon>Alphaproteobacteria</taxon>
        <taxon>Hyphomicrobiales</taxon>
        <taxon>Methylobacteriaceae</taxon>
        <taxon>Methylobacterium</taxon>
    </lineage>
</organism>
<dbReference type="Pfam" id="PF03450">
    <property type="entry name" value="CO_deh_flav_C"/>
    <property type="match status" value="1"/>
</dbReference>
<keyword evidence="1" id="KW-0285">Flavoprotein</keyword>
<dbReference type="InterPro" id="IPR016169">
    <property type="entry name" value="FAD-bd_PCMH_sub2"/>
</dbReference>
<dbReference type="InterPro" id="IPR016167">
    <property type="entry name" value="FAD-bd_PCMH_sub1"/>
</dbReference>
<dbReference type="Pfam" id="PF00941">
    <property type="entry name" value="FAD_binding_5"/>
    <property type="match status" value="1"/>
</dbReference>
<dbReference type="InterPro" id="IPR051312">
    <property type="entry name" value="Diverse_Substr_Oxidored"/>
</dbReference>
<evidence type="ECO:0000256" key="2">
    <source>
        <dbReference type="ARBA" id="ARBA00022827"/>
    </source>
</evidence>
<dbReference type="Gene3D" id="3.30.43.10">
    <property type="entry name" value="Uridine Diphospho-n-acetylenolpyruvylglucosamine Reductase, domain 2"/>
    <property type="match status" value="1"/>
</dbReference>